<evidence type="ECO:0000256" key="7">
    <source>
        <dbReference type="ARBA" id="ARBA00023170"/>
    </source>
</evidence>
<evidence type="ECO:0000256" key="1">
    <source>
        <dbReference type="ARBA" id="ARBA00004479"/>
    </source>
</evidence>
<gene>
    <name evidence="12" type="ORF">AMEX_G7518</name>
</gene>
<evidence type="ECO:0000256" key="10">
    <source>
        <dbReference type="SAM" id="Phobius"/>
    </source>
</evidence>
<name>A0A8T2M0J5_ASTMX</name>
<evidence type="ECO:0000256" key="5">
    <source>
        <dbReference type="ARBA" id="ARBA00023136"/>
    </source>
</evidence>
<evidence type="ECO:0000256" key="6">
    <source>
        <dbReference type="ARBA" id="ARBA00023157"/>
    </source>
</evidence>
<dbReference type="InterPro" id="IPR013783">
    <property type="entry name" value="Ig-like_fold"/>
</dbReference>
<dbReference type="EMBL" id="JAICCE010000005">
    <property type="protein sequence ID" value="KAG9277509.1"/>
    <property type="molecule type" value="Genomic_DNA"/>
</dbReference>
<reference evidence="12 13" key="1">
    <citation type="submission" date="2021-07" db="EMBL/GenBank/DDBJ databases">
        <authorList>
            <person name="Imarazene B."/>
            <person name="Zahm M."/>
            <person name="Klopp C."/>
            <person name="Cabau C."/>
            <person name="Beille S."/>
            <person name="Jouanno E."/>
            <person name="Castinel A."/>
            <person name="Lluch J."/>
            <person name="Gil L."/>
            <person name="Kuchtly C."/>
            <person name="Lopez Roques C."/>
            <person name="Donnadieu C."/>
            <person name="Parrinello H."/>
            <person name="Journot L."/>
            <person name="Du K."/>
            <person name="Schartl M."/>
            <person name="Retaux S."/>
            <person name="Guiguen Y."/>
        </authorList>
    </citation>
    <scope>NUCLEOTIDE SEQUENCE [LARGE SCALE GENOMIC DNA]</scope>
    <source>
        <strain evidence="12">Pach_M1</strain>
        <tissue evidence="12">Testis</tissue>
    </source>
</reference>
<accession>A0A8T2M0J5</accession>
<keyword evidence="6" id="KW-1015">Disulfide bond</keyword>
<sequence>MKLPRPIQSSKSVILWGELCPDMLANLTASEKQKHSLKIQHVYRSKGQLRSIFCLSSSSTAWQLLPQPSFANSGFNSIRADLEVLSSRRSVFLCDVLLIMEGHLLPLCKLRKRRMLVGQALLLVMMSLLTSSIGGQSLTCYNDYIETLTCEWNISALERSQNLSEDECYLEAICDDLDQVQSNQSDLHPMDSQPEIFMASIKFQNMCLAYTEHVSVTVQCGDRIVDKMDFEPINNVKLNPPEKLQVHGANVSWVPGSPHSKVITDIMYELQYKPLGQSWKEGKPFQDLQDSRCFLPEHYLILGRKYEVRVRSRPDFSEGSEESSESTKFWSDWSPPTKWTSTVGKPPPTPPPSDMLWLTPSLTGTVVVITVLILLVICRFHPVKCSMKYPDMHHPFGDLYNFHEGDFKSWVGTFVGPDSLLKASMEHISAVEVCKVTSVGIPIKIDESKRKSFSNSTYFLSQSSKCSVLDQLEPCSEHCPYGPAVGGSVDEKTPLANEVSHNSDTENESSNSELLETSSSYKHLQKLRLDVQSPDSGFAAGSDQDSQEESGSEGLPSPPVVDKVLPISCVLPCPVPHISHMASFPHIPFFSTPGFGWSLENPDFQMLSSGISTNTFMLNPDFSDCCGMVEPASEDYMPVKNVQEG</sequence>
<organism evidence="12 13">
    <name type="scientific">Astyanax mexicanus</name>
    <name type="common">Blind cave fish</name>
    <name type="synonym">Astyanax fasciatus mexicanus</name>
    <dbReference type="NCBI Taxonomy" id="7994"/>
    <lineage>
        <taxon>Eukaryota</taxon>
        <taxon>Metazoa</taxon>
        <taxon>Chordata</taxon>
        <taxon>Craniata</taxon>
        <taxon>Vertebrata</taxon>
        <taxon>Euteleostomi</taxon>
        <taxon>Actinopterygii</taxon>
        <taxon>Neopterygii</taxon>
        <taxon>Teleostei</taxon>
        <taxon>Ostariophysi</taxon>
        <taxon>Characiformes</taxon>
        <taxon>Characoidei</taxon>
        <taxon>Acestrorhamphidae</taxon>
        <taxon>Acestrorhamphinae</taxon>
        <taxon>Astyanax</taxon>
    </lineage>
</organism>
<keyword evidence="7" id="KW-0675">Receptor</keyword>
<evidence type="ECO:0000256" key="9">
    <source>
        <dbReference type="SAM" id="MobiDB-lite"/>
    </source>
</evidence>
<protein>
    <recommendedName>
        <fullName evidence="11">Fibronectin type-III domain-containing protein</fullName>
    </recommendedName>
</protein>
<evidence type="ECO:0000256" key="4">
    <source>
        <dbReference type="ARBA" id="ARBA00022989"/>
    </source>
</evidence>
<keyword evidence="3" id="KW-0732">Signal</keyword>
<feature type="domain" description="Fibronectin type-III" evidence="11">
    <location>
        <begin position="232"/>
        <end position="337"/>
    </location>
</feature>
<feature type="transmembrane region" description="Helical" evidence="10">
    <location>
        <begin position="355"/>
        <end position="378"/>
    </location>
</feature>
<dbReference type="Proteomes" id="UP000752171">
    <property type="component" value="Unassembled WGS sequence"/>
</dbReference>
<evidence type="ECO:0000256" key="3">
    <source>
        <dbReference type="ARBA" id="ARBA00022729"/>
    </source>
</evidence>
<dbReference type="OrthoDB" id="9419853at2759"/>
<dbReference type="Gene3D" id="2.60.40.10">
    <property type="entry name" value="Immunoglobulins"/>
    <property type="match status" value="2"/>
</dbReference>
<dbReference type="AlphaFoldDB" id="A0A8T2M0J5"/>
<dbReference type="GO" id="GO:0016064">
    <property type="term" value="P:immunoglobulin mediated immune response"/>
    <property type="evidence" value="ECO:0007669"/>
    <property type="project" value="TreeGrafter"/>
</dbReference>
<dbReference type="InterPro" id="IPR003961">
    <property type="entry name" value="FN3_dom"/>
</dbReference>
<evidence type="ECO:0000256" key="2">
    <source>
        <dbReference type="ARBA" id="ARBA00022692"/>
    </source>
</evidence>
<comment type="caution">
    <text evidence="12">The sequence shown here is derived from an EMBL/GenBank/DDBJ whole genome shotgun (WGS) entry which is preliminary data.</text>
</comment>
<keyword evidence="5 10" id="KW-0472">Membrane</keyword>
<dbReference type="PROSITE" id="PS50853">
    <property type="entry name" value="FN3"/>
    <property type="match status" value="1"/>
</dbReference>
<feature type="region of interest" description="Disordered" evidence="9">
    <location>
        <begin position="486"/>
        <end position="516"/>
    </location>
</feature>
<evidence type="ECO:0000313" key="13">
    <source>
        <dbReference type="Proteomes" id="UP000752171"/>
    </source>
</evidence>
<evidence type="ECO:0000313" key="12">
    <source>
        <dbReference type="EMBL" id="KAG9277509.1"/>
    </source>
</evidence>
<dbReference type="InterPro" id="IPR036116">
    <property type="entry name" value="FN3_sf"/>
</dbReference>
<comment type="subcellular location">
    <subcellularLocation>
        <location evidence="1">Membrane</location>
        <topology evidence="1">Single-pass type I membrane protein</topology>
    </subcellularLocation>
</comment>
<evidence type="ECO:0000259" key="11">
    <source>
        <dbReference type="PROSITE" id="PS50853"/>
    </source>
</evidence>
<feature type="region of interest" description="Disordered" evidence="9">
    <location>
        <begin position="315"/>
        <end position="334"/>
    </location>
</feature>
<dbReference type="SUPFAM" id="SSF49265">
    <property type="entry name" value="Fibronectin type III"/>
    <property type="match status" value="1"/>
</dbReference>
<proteinExistence type="predicted"/>
<keyword evidence="2 10" id="KW-0812">Transmembrane</keyword>
<dbReference type="PANTHER" id="PTHR23037">
    <property type="entry name" value="CYTOKINE RECEPTOR"/>
    <property type="match status" value="1"/>
</dbReference>
<dbReference type="CDD" id="cd00063">
    <property type="entry name" value="FN3"/>
    <property type="match status" value="1"/>
</dbReference>
<dbReference type="GO" id="GO:0004896">
    <property type="term" value="F:cytokine receptor activity"/>
    <property type="evidence" value="ECO:0007669"/>
    <property type="project" value="TreeGrafter"/>
</dbReference>
<keyword evidence="4 10" id="KW-1133">Transmembrane helix</keyword>
<keyword evidence="8" id="KW-0325">Glycoprotein</keyword>
<dbReference type="PANTHER" id="PTHR23037:SF22">
    <property type="entry name" value="CYTOKINE RECEPTOR COMMON SUBUNIT BETA"/>
    <property type="match status" value="1"/>
</dbReference>
<dbReference type="GO" id="GO:0009897">
    <property type="term" value="C:external side of plasma membrane"/>
    <property type="evidence" value="ECO:0007669"/>
    <property type="project" value="TreeGrafter"/>
</dbReference>
<feature type="region of interest" description="Disordered" evidence="9">
    <location>
        <begin position="533"/>
        <end position="559"/>
    </location>
</feature>
<evidence type="ECO:0000256" key="8">
    <source>
        <dbReference type="ARBA" id="ARBA00023180"/>
    </source>
</evidence>